<dbReference type="Pfam" id="PF02984">
    <property type="entry name" value="Cyclin_C"/>
    <property type="match status" value="1"/>
</dbReference>
<keyword evidence="2" id="KW-0132">Cell division</keyword>
<keyword evidence="5" id="KW-1133">Transmembrane helix</keyword>
<reference evidence="7" key="1">
    <citation type="submission" date="2023-02" db="EMBL/GenBank/DDBJ databases">
        <title>Genome of toxic invasive species Heracleum sosnowskyi carries increased number of genes despite the absence of recent whole-genome duplications.</title>
        <authorList>
            <person name="Schelkunov M."/>
            <person name="Shtratnikova V."/>
            <person name="Makarenko M."/>
            <person name="Klepikova A."/>
            <person name="Omelchenko D."/>
            <person name="Novikova G."/>
            <person name="Obukhova E."/>
            <person name="Bogdanov V."/>
            <person name="Penin A."/>
            <person name="Logacheva M."/>
        </authorList>
    </citation>
    <scope>NUCLEOTIDE SEQUENCE</scope>
    <source>
        <strain evidence="7">Hsosn_3</strain>
        <tissue evidence="7">Leaf</tissue>
    </source>
</reference>
<evidence type="ECO:0000259" key="6">
    <source>
        <dbReference type="Pfam" id="PF02984"/>
    </source>
</evidence>
<gene>
    <name evidence="7" type="ORF">POM88_017136</name>
</gene>
<keyword evidence="8" id="KW-1185">Reference proteome</keyword>
<dbReference type="InterPro" id="IPR039361">
    <property type="entry name" value="Cyclin"/>
</dbReference>
<feature type="domain" description="Cyclin C-terminal" evidence="6">
    <location>
        <begin position="120"/>
        <end position="210"/>
    </location>
</feature>
<comment type="similarity">
    <text evidence="1">Belongs to the cyclin family. Cyclin D subfamily.</text>
</comment>
<dbReference type="EMBL" id="JAUIZM010000004">
    <property type="protein sequence ID" value="KAK1388958.1"/>
    <property type="molecule type" value="Genomic_DNA"/>
</dbReference>
<dbReference type="Gene3D" id="1.10.472.10">
    <property type="entry name" value="Cyclin-like"/>
    <property type="match status" value="1"/>
</dbReference>
<sequence length="293" mass="33631">MPTPPSYYTSQDLNFDNTYFFDIESQHMPLNFQDIDIFFRQQAISFISKLSSHYKEGTPCISKLVAVSLVSIAVKMSKSELTVTSIQRNSIFDKQTIMRMELLIFRALKWRMHSVTPLSVINFFVAFFKFQDAAMKEALTARATEFILKSQIDIKILEFNPSIVAAAALLSACREFFPLQFPCFKKAILMCSYVNKINCEKCSKLMKEIALDGYESVFDTVANTLVNVVDRQQWSSSNSNTVTNNPTGYVEMGKCKSRKLVCWEVSFHLWFMLKLCWELLGTLLVMLLVFVYG</sequence>
<dbReference type="SUPFAM" id="SSF47954">
    <property type="entry name" value="Cyclin-like"/>
    <property type="match status" value="2"/>
</dbReference>
<keyword evidence="3" id="KW-0195">Cyclin</keyword>
<evidence type="ECO:0000256" key="3">
    <source>
        <dbReference type="ARBA" id="ARBA00023127"/>
    </source>
</evidence>
<proteinExistence type="inferred from homology"/>
<reference evidence="7" key="2">
    <citation type="submission" date="2023-05" db="EMBL/GenBank/DDBJ databases">
        <authorList>
            <person name="Schelkunov M.I."/>
        </authorList>
    </citation>
    <scope>NUCLEOTIDE SEQUENCE</scope>
    <source>
        <strain evidence="7">Hsosn_3</strain>
        <tissue evidence="7">Leaf</tissue>
    </source>
</reference>
<evidence type="ECO:0000256" key="4">
    <source>
        <dbReference type="ARBA" id="ARBA00023306"/>
    </source>
</evidence>
<dbReference type="InterPro" id="IPR036915">
    <property type="entry name" value="Cyclin-like_sf"/>
</dbReference>
<evidence type="ECO:0000256" key="5">
    <source>
        <dbReference type="SAM" id="Phobius"/>
    </source>
</evidence>
<dbReference type="CDD" id="cd20544">
    <property type="entry name" value="CYCLIN_AtCycD-like_rpt2"/>
    <property type="match status" value="1"/>
</dbReference>
<dbReference type="PANTHER" id="PTHR10177">
    <property type="entry name" value="CYCLINS"/>
    <property type="match status" value="1"/>
</dbReference>
<dbReference type="Proteomes" id="UP001237642">
    <property type="component" value="Unassembled WGS sequence"/>
</dbReference>
<dbReference type="GO" id="GO:0051301">
    <property type="term" value="P:cell division"/>
    <property type="evidence" value="ECO:0007669"/>
    <property type="project" value="UniProtKB-KW"/>
</dbReference>
<evidence type="ECO:0000313" key="8">
    <source>
        <dbReference type="Proteomes" id="UP001237642"/>
    </source>
</evidence>
<dbReference type="InterPro" id="IPR004367">
    <property type="entry name" value="Cyclin_C-dom"/>
</dbReference>
<keyword evidence="5" id="KW-0472">Membrane</keyword>
<keyword evidence="5" id="KW-0812">Transmembrane</keyword>
<keyword evidence="4" id="KW-0131">Cell cycle</keyword>
<accession>A0AAD8IPQ4</accession>
<evidence type="ECO:0000256" key="1">
    <source>
        <dbReference type="ARBA" id="ARBA00009065"/>
    </source>
</evidence>
<protein>
    <submittedName>
        <fullName evidence="7">CYCLIN domain-containing protein</fullName>
    </submittedName>
</protein>
<evidence type="ECO:0000313" key="7">
    <source>
        <dbReference type="EMBL" id="KAK1388958.1"/>
    </source>
</evidence>
<comment type="caution">
    <text evidence="7">The sequence shown here is derived from an EMBL/GenBank/DDBJ whole genome shotgun (WGS) entry which is preliminary data.</text>
</comment>
<dbReference type="FunFam" id="1.10.472.10:FF:000040">
    <property type="entry name" value="D6-type cyclin"/>
    <property type="match status" value="1"/>
</dbReference>
<feature type="transmembrane region" description="Helical" evidence="5">
    <location>
        <begin position="267"/>
        <end position="292"/>
    </location>
</feature>
<organism evidence="7 8">
    <name type="scientific">Heracleum sosnowskyi</name>
    <dbReference type="NCBI Taxonomy" id="360622"/>
    <lineage>
        <taxon>Eukaryota</taxon>
        <taxon>Viridiplantae</taxon>
        <taxon>Streptophyta</taxon>
        <taxon>Embryophyta</taxon>
        <taxon>Tracheophyta</taxon>
        <taxon>Spermatophyta</taxon>
        <taxon>Magnoliopsida</taxon>
        <taxon>eudicotyledons</taxon>
        <taxon>Gunneridae</taxon>
        <taxon>Pentapetalae</taxon>
        <taxon>asterids</taxon>
        <taxon>campanulids</taxon>
        <taxon>Apiales</taxon>
        <taxon>Apiaceae</taxon>
        <taxon>Apioideae</taxon>
        <taxon>apioid superclade</taxon>
        <taxon>Tordylieae</taxon>
        <taxon>Tordyliinae</taxon>
        <taxon>Heracleum</taxon>
    </lineage>
</organism>
<dbReference type="AlphaFoldDB" id="A0AAD8IPQ4"/>
<evidence type="ECO:0000256" key="2">
    <source>
        <dbReference type="ARBA" id="ARBA00022618"/>
    </source>
</evidence>
<name>A0AAD8IPQ4_9APIA</name>